<feature type="region of interest" description="Disordered" evidence="1">
    <location>
        <begin position="1"/>
        <end position="41"/>
    </location>
</feature>
<proteinExistence type="predicted"/>
<evidence type="ECO:0000313" key="3">
    <source>
        <dbReference type="Proteomes" id="UP001215280"/>
    </source>
</evidence>
<accession>A0AAD7N1T9</accession>
<reference evidence="2" key="1">
    <citation type="submission" date="2023-03" db="EMBL/GenBank/DDBJ databases">
        <title>Massive genome expansion in bonnet fungi (Mycena s.s.) driven by repeated elements and novel gene families across ecological guilds.</title>
        <authorList>
            <consortium name="Lawrence Berkeley National Laboratory"/>
            <person name="Harder C.B."/>
            <person name="Miyauchi S."/>
            <person name="Viragh M."/>
            <person name="Kuo A."/>
            <person name="Thoen E."/>
            <person name="Andreopoulos B."/>
            <person name="Lu D."/>
            <person name="Skrede I."/>
            <person name="Drula E."/>
            <person name="Henrissat B."/>
            <person name="Morin E."/>
            <person name="Kohler A."/>
            <person name="Barry K."/>
            <person name="LaButti K."/>
            <person name="Morin E."/>
            <person name="Salamov A."/>
            <person name="Lipzen A."/>
            <person name="Mereny Z."/>
            <person name="Hegedus B."/>
            <person name="Baldrian P."/>
            <person name="Stursova M."/>
            <person name="Weitz H."/>
            <person name="Taylor A."/>
            <person name="Grigoriev I.V."/>
            <person name="Nagy L.G."/>
            <person name="Martin F."/>
            <person name="Kauserud H."/>
        </authorList>
    </citation>
    <scope>NUCLEOTIDE SEQUENCE</scope>
    <source>
        <strain evidence="2">CBHHK188m</strain>
    </source>
</reference>
<dbReference type="Proteomes" id="UP001215280">
    <property type="component" value="Unassembled WGS sequence"/>
</dbReference>
<organism evidence="2 3">
    <name type="scientific">Mycena maculata</name>
    <dbReference type="NCBI Taxonomy" id="230809"/>
    <lineage>
        <taxon>Eukaryota</taxon>
        <taxon>Fungi</taxon>
        <taxon>Dikarya</taxon>
        <taxon>Basidiomycota</taxon>
        <taxon>Agaricomycotina</taxon>
        <taxon>Agaricomycetes</taxon>
        <taxon>Agaricomycetidae</taxon>
        <taxon>Agaricales</taxon>
        <taxon>Marasmiineae</taxon>
        <taxon>Mycenaceae</taxon>
        <taxon>Mycena</taxon>
    </lineage>
</organism>
<dbReference type="EMBL" id="JARJLG010000120">
    <property type="protein sequence ID" value="KAJ7741958.1"/>
    <property type="molecule type" value="Genomic_DNA"/>
</dbReference>
<evidence type="ECO:0000313" key="2">
    <source>
        <dbReference type="EMBL" id="KAJ7741958.1"/>
    </source>
</evidence>
<protein>
    <submittedName>
        <fullName evidence="2">Uncharacterized protein</fullName>
    </submittedName>
</protein>
<comment type="caution">
    <text evidence="2">The sequence shown here is derived from an EMBL/GenBank/DDBJ whole genome shotgun (WGS) entry which is preliminary data.</text>
</comment>
<name>A0AAD7N1T9_9AGAR</name>
<sequence length="317" mass="34643">MFRLLLPSPGENEESNSDSDFGSGNDLGEPDDQYQQPSEPSTTFTFHCLSLLLLPASSPLGPKRKEPSPDLIATTSSQRPTKRYKPATTEEELDALEPEACKKLRKLIKRCEHRFTVRKVVRDFATSPLEQQKVITHVQMGLQDYNIQGAAALLPRVPAPLVNEDCYVFALLGGHPNDPGWKSEVADPAAAAMEAAAEKMYGQVFYGVYLGKSMGGGQVRPMTVFQSVLHQLGTHYLNMGNHFLLLKSKAVLTPLDEFPELLAGFRFKGIKLLLSSGSEPGCGSPQPALGGRNSSGFMAAKIYTTSDPIRGTQRQAY</sequence>
<evidence type="ECO:0000256" key="1">
    <source>
        <dbReference type="SAM" id="MobiDB-lite"/>
    </source>
</evidence>
<dbReference type="AlphaFoldDB" id="A0AAD7N1T9"/>
<keyword evidence="3" id="KW-1185">Reference proteome</keyword>
<feature type="region of interest" description="Disordered" evidence="1">
    <location>
        <begin position="58"/>
        <end position="91"/>
    </location>
</feature>
<gene>
    <name evidence="2" type="ORF">DFH07DRAFT_777885</name>
</gene>